<feature type="chain" id="PRO_5005518585" evidence="1">
    <location>
        <begin position="22"/>
        <end position="112"/>
    </location>
</feature>
<protein>
    <submittedName>
        <fullName evidence="2">Putative secreted protein</fullName>
    </submittedName>
</protein>
<sequence>MMLRGIGCAAVLVACIALVQARTPQETARLFEQMEQTCFTEAGFTEEEITTIVNVRKEATAEVGSQNVNRVVDFLEVIDQKAPNLATSIRSKWDAFNVCTSREAEKLLRPAS</sequence>
<evidence type="ECO:0000313" key="2">
    <source>
        <dbReference type="EMBL" id="JAA72006.1"/>
    </source>
</evidence>
<evidence type="ECO:0000256" key="1">
    <source>
        <dbReference type="SAM" id="SignalP"/>
    </source>
</evidence>
<dbReference type="PROSITE" id="PS51257">
    <property type="entry name" value="PROKAR_LIPOPROTEIN"/>
    <property type="match status" value="1"/>
</dbReference>
<feature type="signal peptide" evidence="1">
    <location>
        <begin position="1"/>
        <end position="21"/>
    </location>
</feature>
<dbReference type="EMBL" id="GADI01001802">
    <property type="protein sequence ID" value="JAA72006.1"/>
    <property type="molecule type" value="mRNA"/>
</dbReference>
<name>A0A0K8RLN9_IXORI</name>
<keyword evidence="1" id="KW-0732">Signal</keyword>
<reference evidence="2" key="1">
    <citation type="submission" date="2012-12" db="EMBL/GenBank/DDBJ databases">
        <title>Identification and characterization of a phenylalanine ammonia-lyase gene family in Isatis indigotica Fort.</title>
        <authorList>
            <person name="Liu Q."/>
            <person name="Chen J."/>
            <person name="Zhou X."/>
            <person name="Di P."/>
            <person name="Xiao Y."/>
            <person name="Xuan H."/>
            <person name="Zhang L."/>
            <person name="Chen W."/>
        </authorList>
    </citation>
    <scope>NUCLEOTIDE SEQUENCE</scope>
    <source>
        <tissue evidence="2">Salivary gland</tissue>
    </source>
</reference>
<proteinExistence type="evidence at transcript level"/>
<dbReference type="AlphaFoldDB" id="A0A0K8RLN9"/>
<organism evidence="2">
    <name type="scientific">Ixodes ricinus</name>
    <name type="common">Common tick</name>
    <name type="synonym">Acarus ricinus</name>
    <dbReference type="NCBI Taxonomy" id="34613"/>
    <lineage>
        <taxon>Eukaryota</taxon>
        <taxon>Metazoa</taxon>
        <taxon>Ecdysozoa</taxon>
        <taxon>Arthropoda</taxon>
        <taxon>Chelicerata</taxon>
        <taxon>Arachnida</taxon>
        <taxon>Acari</taxon>
        <taxon>Parasitiformes</taxon>
        <taxon>Ixodida</taxon>
        <taxon>Ixodoidea</taxon>
        <taxon>Ixodidae</taxon>
        <taxon>Ixodinae</taxon>
        <taxon>Ixodes</taxon>
    </lineage>
</organism>
<accession>A0A0K8RLN9</accession>